<protein>
    <submittedName>
        <fullName evidence="1">Uncharacterized protein</fullName>
    </submittedName>
</protein>
<sequence length="270" mass="29553">MIAVSVFLVGILEYVSPIAGTLSAPSAAILSSRPISSLKNSQNVAIIGGRPVAIEDYPYQVYIARWGHFCGGAIISANFVITAAHCVSNHPIQSFTIRAGSSNRLKGGPTHSIAEIIIHENFNSYLENDIALMKVNEPFIFDESRQPVGLFNQTKPIQPGILANMSGWGVSEDNRSSELRAIQVPIVDQEICNIVYSEIGGLGEARICAGYYNQEGKGPCFNDDGGPLVVEGRLVAIMSFVYFNCLPPNYPAIYSDIYYFRKWIERHAGF</sequence>
<reference evidence="1" key="1">
    <citation type="submission" date="2023-04" db="EMBL/GenBank/DDBJ databases">
        <title>A chromosome-level genome assembly of the parasitoid wasp Eretmocerus hayati.</title>
        <authorList>
            <person name="Zhong Y."/>
            <person name="Liu S."/>
            <person name="Liu Y."/>
        </authorList>
    </citation>
    <scope>NUCLEOTIDE SEQUENCE</scope>
    <source>
        <strain evidence="1">ZJU_SS_LIU_2023</strain>
    </source>
</reference>
<accession>A0ACC2PVT4</accession>
<evidence type="ECO:0000313" key="1">
    <source>
        <dbReference type="EMBL" id="KAJ8687700.1"/>
    </source>
</evidence>
<keyword evidence="2" id="KW-1185">Reference proteome</keyword>
<name>A0ACC2PVT4_9HYME</name>
<organism evidence="1 2">
    <name type="scientific">Eretmocerus hayati</name>
    <dbReference type="NCBI Taxonomy" id="131215"/>
    <lineage>
        <taxon>Eukaryota</taxon>
        <taxon>Metazoa</taxon>
        <taxon>Ecdysozoa</taxon>
        <taxon>Arthropoda</taxon>
        <taxon>Hexapoda</taxon>
        <taxon>Insecta</taxon>
        <taxon>Pterygota</taxon>
        <taxon>Neoptera</taxon>
        <taxon>Endopterygota</taxon>
        <taxon>Hymenoptera</taxon>
        <taxon>Apocrita</taxon>
        <taxon>Proctotrupomorpha</taxon>
        <taxon>Chalcidoidea</taxon>
        <taxon>Aphelinidae</taxon>
        <taxon>Aphelininae</taxon>
        <taxon>Eretmocerus</taxon>
    </lineage>
</organism>
<dbReference type="Proteomes" id="UP001239111">
    <property type="component" value="Chromosome 1"/>
</dbReference>
<dbReference type="EMBL" id="CM056741">
    <property type="protein sequence ID" value="KAJ8687700.1"/>
    <property type="molecule type" value="Genomic_DNA"/>
</dbReference>
<gene>
    <name evidence="1" type="ORF">QAD02_023494</name>
</gene>
<comment type="caution">
    <text evidence="1">The sequence shown here is derived from an EMBL/GenBank/DDBJ whole genome shotgun (WGS) entry which is preliminary data.</text>
</comment>
<proteinExistence type="predicted"/>
<evidence type="ECO:0000313" key="2">
    <source>
        <dbReference type="Proteomes" id="UP001239111"/>
    </source>
</evidence>